<dbReference type="AlphaFoldDB" id="A0A6G9H9L4"/>
<dbReference type="Pfam" id="PF03965">
    <property type="entry name" value="Penicillinase_R"/>
    <property type="match status" value="1"/>
</dbReference>
<dbReference type="KEGG" id="slia:HA039_30525"/>
<keyword evidence="7" id="KW-1185">Reference proteome</keyword>
<accession>A0A6G9H9L4</accession>
<dbReference type="InterPro" id="IPR036390">
    <property type="entry name" value="WH_DNA-bd_sf"/>
</dbReference>
<dbReference type="SUPFAM" id="SSF46785">
    <property type="entry name" value="Winged helix' DNA-binding domain"/>
    <property type="match status" value="1"/>
</dbReference>
<name>A0A6G9H9L4_9ACTN</name>
<protein>
    <submittedName>
        <fullName evidence="6">BlaI/MecI/CopY family transcriptional regulator</fullName>
    </submittedName>
</protein>
<reference evidence="6 7" key="1">
    <citation type="submission" date="2020-03" db="EMBL/GenBank/DDBJ databases">
        <title>A novel species.</title>
        <authorList>
            <person name="Gao J."/>
        </authorList>
    </citation>
    <scope>NUCLEOTIDE SEQUENCE [LARGE SCALE GENOMIC DNA]</scope>
    <source>
        <strain evidence="6 7">QMT-12</strain>
    </source>
</reference>
<dbReference type="Gene3D" id="1.10.10.10">
    <property type="entry name" value="Winged helix-like DNA-binding domain superfamily/Winged helix DNA-binding domain"/>
    <property type="match status" value="1"/>
</dbReference>
<dbReference type="EMBL" id="CP050177">
    <property type="protein sequence ID" value="QIQ07255.1"/>
    <property type="molecule type" value="Genomic_DNA"/>
</dbReference>
<evidence type="ECO:0000256" key="4">
    <source>
        <dbReference type="ARBA" id="ARBA00023163"/>
    </source>
</evidence>
<dbReference type="GO" id="GO:0045892">
    <property type="term" value="P:negative regulation of DNA-templated transcription"/>
    <property type="evidence" value="ECO:0007669"/>
    <property type="project" value="InterPro"/>
</dbReference>
<proteinExistence type="inferred from homology"/>
<dbReference type="InterPro" id="IPR005650">
    <property type="entry name" value="BlaI_family"/>
</dbReference>
<keyword evidence="3" id="KW-0238">DNA-binding</keyword>
<organism evidence="6 7">
    <name type="scientific">Streptomyces liangshanensis</name>
    <dbReference type="NCBI Taxonomy" id="2717324"/>
    <lineage>
        <taxon>Bacteria</taxon>
        <taxon>Bacillati</taxon>
        <taxon>Actinomycetota</taxon>
        <taxon>Actinomycetes</taxon>
        <taxon>Kitasatosporales</taxon>
        <taxon>Streptomycetaceae</taxon>
        <taxon>Streptomyces</taxon>
    </lineage>
</organism>
<evidence type="ECO:0000256" key="5">
    <source>
        <dbReference type="SAM" id="MobiDB-lite"/>
    </source>
</evidence>
<evidence type="ECO:0000256" key="2">
    <source>
        <dbReference type="ARBA" id="ARBA00023015"/>
    </source>
</evidence>
<gene>
    <name evidence="6" type="ORF">HA039_30525</name>
</gene>
<feature type="compositionally biased region" description="Basic and acidic residues" evidence="5">
    <location>
        <begin position="1"/>
        <end position="16"/>
    </location>
</feature>
<dbReference type="GO" id="GO:0003677">
    <property type="term" value="F:DNA binding"/>
    <property type="evidence" value="ECO:0007669"/>
    <property type="project" value="UniProtKB-KW"/>
</dbReference>
<sequence>MRAREEGSCRVGDERTGPQGRRAPGELENEVLTALWALGTPATAATVREHVAGSPAHTTVLTILSRLHDKGLVSREQAGRGHVYSPVRDEAGHTAAGMRALLERGGDRAAVLARFVSDLPAEDEELLERLLRGHTEG</sequence>
<evidence type="ECO:0000313" key="7">
    <source>
        <dbReference type="Proteomes" id="UP000501179"/>
    </source>
</evidence>
<comment type="similarity">
    <text evidence="1">Belongs to the BlaI transcriptional regulatory family.</text>
</comment>
<feature type="region of interest" description="Disordered" evidence="5">
    <location>
        <begin position="1"/>
        <end position="24"/>
    </location>
</feature>
<dbReference type="Proteomes" id="UP000501179">
    <property type="component" value="Chromosome"/>
</dbReference>
<keyword evidence="4" id="KW-0804">Transcription</keyword>
<keyword evidence="2" id="KW-0805">Transcription regulation</keyword>
<evidence type="ECO:0000313" key="6">
    <source>
        <dbReference type="EMBL" id="QIQ07255.1"/>
    </source>
</evidence>
<evidence type="ECO:0000256" key="1">
    <source>
        <dbReference type="ARBA" id="ARBA00011046"/>
    </source>
</evidence>
<dbReference type="InterPro" id="IPR036388">
    <property type="entry name" value="WH-like_DNA-bd_sf"/>
</dbReference>
<evidence type="ECO:0000256" key="3">
    <source>
        <dbReference type="ARBA" id="ARBA00023125"/>
    </source>
</evidence>